<organism evidence="2 3">
    <name type="scientific">Cyclobacterium lianum</name>
    <dbReference type="NCBI Taxonomy" id="388280"/>
    <lineage>
        <taxon>Bacteria</taxon>
        <taxon>Pseudomonadati</taxon>
        <taxon>Bacteroidota</taxon>
        <taxon>Cytophagia</taxon>
        <taxon>Cytophagales</taxon>
        <taxon>Cyclobacteriaceae</taxon>
        <taxon>Cyclobacterium</taxon>
    </lineage>
</organism>
<evidence type="ECO:0000256" key="1">
    <source>
        <dbReference type="SAM" id="Phobius"/>
    </source>
</evidence>
<evidence type="ECO:0000313" key="2">
    <source>
        <dbReference type="EMBL" id="SHN33910.1"/>
    </source>
</evidence>
<proteinExistence type="predicted"/>
<dbReference type="RefSeq" id="WP_073098002.1">
    <property type="nucleotide sequence ID" value="NZ_FRCY01000022.1"/>
</dbReference>
<evidence type="ECO:0000313" key="3">
    <source>
        <dbReference type="Proteomes" id="UP000184513"/>
    </source>
</evidence>
<dbReference type="InterPro" id="IPR011990">
    <property type="entry name" value="TPR-like_helical_dom_sf"/>
</dbReference>
<keyword evidence="1" id="KW-1133">Transmembrane helix</keyword>
<dbReference type="STRING" id="388280.SAMN04488057_12215"/>
<dbReference type="SUPFAM" id="SSF48452">
    <property type="entry name" value="TPR-like"/>
    <property type="match status" value="1"/>
</dbReference>
<keyword evidence="1" id="KW-0472">Membrane</keyword>
<dbReference type="AlphaFoldDB" id="A0A1M7QR93"/>
<feature type="transmembrane region" description="Helical" evidence="1">
    <location>
        <begin position="84"/>
        <end position="106"/>
    </location>
</feature>
<protein>
    <recommendedName>
        <fullName evidence="4">Tetratricopeptide repeat-containing protein</fullName>
    </recommendedName>
</protein>
<gene>
    <name evidence="2" type="ORF">SAMN04488057_12215</name>
</gene>
<name>A0A1M7QR93_9BACT</name>
<dbReference type="Gene3D" id="1.25.40.10">
    <property type="entry name" value="Tetratricopeptide repeat domain"/>
    <property type="match status" value="1"/>
</dbReference>
<keyword evidence="3" id="KW-1185">Reference proteome</keyword>
<dbReference type="EMBL" id="FRCY01000022">
    <property type="protein sequence ID" value="SHN33910.1"/>
    <property type="molecule type" value="Genomic_DNA"/>
</dbReference>
<reference evidence="2 3" key="1">
    <citation type="submission" date="2016-11" db="EMBL/GenBank/DDBJ databases">
        <authorList>
            <person name="Jaros S."/>
            <person name="Januszkiewicz K."/>
            <person name="Wedrychowicz H."/>
        </authorList>
    </citation>
    <scope>NUCLEOTIDE SEQUENCE [LARGE SCALE GENOMIC DNA]</scope>
    <source>
        <strain evidence="2 3">CGMCC 1.6102</strain>
    </source>
</reference>
<evidence type="ECO:0008006" key="4">
    <source>
        <dbReference type="Google" id="ProtNLM"/>
    </source>
</evidence>
<sequence>MNIPESISQEEFEKIERYLLNSMGKAEQIAFERELEKDKDLTKKVGAVKTMLHGIEEIAFREELNDLHQEWVRKQGRQKKPPGIWLRYGIAASVLLIGGFFCWWLWVRPDFNEQVFEAFYEADPGLITAMGSTAAYDFDRAMVDYKTGNYEAAIRRWESLQDDKPGNDTLNYFLGAAYLETKNLSFSRHHLQEVAESDGSGFRSEAYWYLALLDVLERDYENALIHLEKSSHPGKDKLKKTLQER</sequence>
<keyword evidence="1" id="KW-0812">Transmembrane</keyword>
<dbReference type="Proteomes" id="UP000184513">
    <property type="component" value="Unassembled WGS sequence"/>
</dbReference>
<dbReference type="OrthoDB" id="1451921at2"/>
<accession>A0A1M7QR93</accession>